<accession>A0ABS1E2K3</accession>
<feature type="repeat" description="TPR" evidence="1">
    <location>
        <begin position="168"/>
        <end position="201"/>
    </location>
</feature>
<dbReference type="RefSeq" id="WP_200256127.1">
    <property type="nucleotide sequence ID" value="NZ_NRSH01000007.1"/>
</dbReference>
<name>A0ABS1E2K3_9GAMM</name>
<keyword evidence="1" id="KW-0802">TPR repeat</keyword>
<dbReference type="SUPFAM" id="SSF48452">
    <property type="entry name" value="TPR-like"/>
    <property type="match status" value="1"/>
</dbReference>
<gene>
    <name evidence="2" type="ORF">CKO13_01460</name>
</gene>
<dbReference type="EMBL" id="NRSH01000007">
    <property type="protein sequence ID" value="MBK1725708.1"/>
    <property type="molecule type" value="Genomic_DNA"/>
</dbReference>
<evidence type="ECO:0008006" key="4">
    <source>
        <dbReference type="Google" id="ProtNLM"/>
    </source>
</evidence>
<dbReference type="PROSITE" id="PS50005">
    <property type="entry name" value="TPR"/>
    <property type="match status" value="1"/>
</dbReference>
<proteinExistence type="predicted"/>
<dbReference type="InterPro" id="IPR010270">
    <property type="entry name" value="Phage_P2_GpM"/>
</dbReference>
<reference evidence="2 3" key="1">
    <citation type="journal article" date="2020" name="Microorganisms">
        <title>Osmotic Adaptation and Compatible Solute Biosynthesis of Phototrophic Bacteria as Revealed from Genome Analyses.</title>
        <authorList>
            <person name="Imhoff J.F."/>
            <person name="Rahn T."/>
            <person name="Kunzel S."/>
            <person name="Keller A."/>
            <person name="Neulinger S.C."/>
        </authorList>
    </citation>
    <scope>NUCLEOTIDE SEQUENCE [LARGE SCALE GENOMIC DNA]</scope>
    <source>
        <strain evidence="2 3">DSM 15116</strain>
    </source>
</reference>
<dbReference type="InterPro" id="IPR011990">
    <property type="entry name" value="TPR-like_helical_dom_sf"/>
</dbReference>
<protein>
    <recommendedName>
        <fullName evidence="4">Phage small terminase subunit</fullName>
    </recommendedName>
</protein>
<organism evidence="2 3">
    <name type="scientific">Halorhodospira neutriphila</name>
    <dbReference type="NCBI Taxonomy" id="168379"/>
    <lineage>
        <taxon>Bacteria</taxon>
        <taxon>Pseudomonadati</taxon>
        <taxon>Pseudomonadota</taxon>
        <taxon>Gammaproteobacteria</taxon>
        <taxon>Chromatiales</taxon>
        <taxon>Ectothiorhodospiraceae</taxon>
        <taxon>Halorhodospira</taxon>
    </lineage>
</organism>
<dbReference type="Proteomes" id="UP000738126">
    <property type="component" value="Unassembled WGS sequence"/>
</dbReference>
<dbReference type="Pfam" id="PF05944">
    <property type="entry name" value="Phage_term_smal"/>
    <property type="match status" value="1"/>
</dbReference>
<comment type="caution">
    <text evidence="2">The sequence shown here is derived from an EMBL/GenBank/DDBJ whole genome shotgun (WGS) entry which is preliminary data.</text>
</comment>
<dbReference type="SMART" id="SM00028">
    <property type="entry name" value="TPR"/>
    <property type="match status" value="1"/>
</dbReference>
<sequence length="224" mass="24405">MPRNSPARRHYERTLAAASAAARDRQTYADASQYELQLMQLAEHKREIRGVQSFEARAERKRDRLPAYADYVAGVIASGAGVQDEVLMTVMVWRFDVGDIAGGLDIAEYALRHGLVTPDGYKRDTPTLVAEEVADYALRRDPGDVDADLLQRAADATADADMPDEVRAKLHKGLGLALESQGDLEAALSNLRRALELDQSAGVKKAIERVERAASKSADKGADG</sequence>
<keyword evidence="3" id="KW-1185">Reference proteome</keyword>
<evidence type="ECO:0000313" key="2">
    <source>
        <dbReference type="EMBL" id="MBK1725708.1"/>
    </source>
</evidence>
<dbReference type="Gene3D" id="1.25.40.10">
    <property type="entry name" value="Tetratricopeptide repeat domain"/>
    <property type="match status" value="1"/>
</dbReference>
<evidence type="ECO:0000256" key="1">
    <source>
        <dbReference type="PROSITE-ProRule" id="PRU00339"/>
    </source>
</evidence>
<evidence type="ECO:0000313" key="3">
    <source>
        <dbReference type="Proteomes" id="UP000738126"/>
    </source>
</evidence>
<dbReference type="InterPro" id="IPR019734">
    <property type="entry name" value="TPR_rpt"/>
</dbReference>